<dbReference type="Proteomes" id="UP000217277">
    <property type="component" value="Chromosome II"/>
</dbReference>
<keyword evidence="2" id="KW-1185">Reference proteome</keyword>
<protein>
    <submittedName>
        <fullName evidence="1">Uncharacterized protein</fullName>
    </submittedName>
</protein>
<evidence type="ECO:0000313" key="1">
    <source>
        <dbReference type="EMBL" id="ATC84390.1"/>
    </source>
</evidence>
<organism evidence="1 2">
    <name type="scientific">Pseudoalteromonas agarivorans DSM 14585</name>
    <dbReference type="NCBI Taxonomy" id="1312369"/>
    <lineage>
        <taxon>Bacteria</taxon>
        <taxon>Pseudomonadati</taxon>
        <taxon>Pseudomonadota</taxon>
        <taxon>Gammaproteobacteria</taxon>
        <taxon>Alteromonadales</taxon>
        <taxon>Pseudoalteromonadaceae</taxon>
        <taxon>Pseudoalteromonas</taxon>
    </lineage>
</organism>
<evidence type="ECO:0000313" key="2">
    <source>
        <dbReference type="Proteomes" id="UP000217277"/>
    </source>
</evidence>
<proteinExistence type="predicted"/>
<name>A0ACA8E259_9GAMM</name>
<dbReference type="EMBL" id="CP011012">
    <property type="protein sequence ID" value="ATC84390.1"/>
    <property type="molecule type" value="Genomic_DNA"/>
</dbReference>
<accession>A0ACA8E259</accession>
<reference evidence="1" key="1">
    <citation type="submission" date="2015-03" db="EMBL/GenBank/DDBJ databases">
        <authorList>
            <person name="Xie B.-B."/>
            <person name="Rong J.-C."/>
            <person name="Qin Q.-L."/>
            <person name="Zhang Y.-Z."/>
        </authorList>
    </citation>
    <scope>NUCLEOTIDE SEQUENCE</scope>
    <source>
        <strain evidence="1">DSM 14585</strain>
    </source>
</reference>
<gene>
    <name evidence="1" type="ORF">PAGA_b0488</name>
</gene>
<sequence>MSQNNMLNFTNNYLFTKVIIGEIIRVCNVLSFVCDKPL</sequence>